<evidence type="ECO:0000256" key="6">
    <source>
        <dbReference type="ARBA" id="ARBA00022741"/>
    </source>
</evidence>
<evidence type="ECO:0000256" key="8">
    <source>
        <dbReference type="ARBA" id="ARBA00022967"/>
    </source>
</evidence>
<dbReference type="AlphaFoldDB" id="A0A124HZY9"/>
<dbReference type="GO" id="GO:0042626">
    <property type="term" value="F:ATPase-coupled transmembrane transporter activity"/>
    <property type="evidence" value="ECO:0007669"/>
    <property type="project" value="TreeGrafter"/>
</dbReference>
<evidence type="ECO:0000256" key="4">
    <source>
        <dbReference type="ARBA" id="ARBA00022475"/>
    </source>
</evidence>
<comment type="subcellular location">
    <subcellularLocation>
        <location evidence="1">Cell membrane</location>
        <topology evidence="1">Peripheral membrane protein</topology>
    </subcellularLocation>
</comment>
<dbReference type="GO" id="GO:0043190">
    <property type="term" value="C:ATP-binding cassette (ABC) transporter complex"/>
    <property type="evidence" value="ECO:0007669"/>
    <property type="project" value="TreeGrafter"/>
</dbReference>
<keyword evidence="3" id="KW-0813">Transport</keyword>
<dbReference type="FunFam" id="3.40.50.300:FF:000760">
    <property type="entry name" value="Cobalt ABC transporter ATP-binding protein"/>
    <property type="match status" value="1"/>
</dbReference>
<protein>
    <submittedName>
        <fullName evidence="13">Cobalt ABC transporter ATP-binding protein</fullName>
    </submittedName>
</protein>
<evidence type="ECO:0000313" key="14">
    <source>
        <dbReference type="Proteomes" id="UP000053669"/>
    </source>
</evidence>
<dbReference type="Pfam" id="PF00005">
    <property type="entry name" value="ABC_tran"/>
    <property type="match status" value="2"/>
</dbReference>
<dbReference type="InterPro" id="IPR027417">
    <property type="entry name" value="P-loop_NTPase"/>
</dbReference>
<dbReference type="RefSeq" id="WP_059205740.1">
    <property type="nucleotide sequence ID" value="NZ_KQ948658.1"/>
</dbReference>
<gene>
    <name evidence="13" type="ORF">AQJ46_13270</name>
</gene>
<dbReference type="Gene3D" id="3.40.50.300">
    <property type="entry name" value="P-loop containing nucleotide triphosphate hydrolases"/>
    <property type="match status" value="2"/>
</dbReference>
<feature type="compositionally biased region" description="Basic residues" evidence="11">
    <location>
        <begin position="311"/>
        <end position="320"/>
    </location>
</feature>
<organism evidence="13 14">
    <name type="scientific">Streptomyces canus</name>
    <dbReference type="NCBI Taxonomy" id="58343"/>
    <lineage>
        <taxon>Bacteria</taxon>
        <taxon>Bacillati</taxon>
        <taxon>Actinomycetota</taxon>
        <taxon>Actinomycetes</taxon>
        <taxon>Kitasatosporales</taxon>
        <taxon>Streptomycetaceae</taxon>
        <taxon>Streptomyces</taxon>
        <taxon>Streptomyces aurantiacus group</taxon>
    </lineage>
</organism>
<feature type="domain" description="ABC transporter" evidence="12">
    <location>
        <begin position="330"/>
        <end position="558"/>
    </location>
</feature>
<sequence>MIRFEDVSVTYDGAAEPTVRGVDFEVPEGELVLLVGPSGVGKSTILGAVSGLVPHFTGGTLRGRVTVAGRDTRTHKPRELADVVGTVGQDPLSHFVTDTVEDELAYGMESLGLSPTVMRRRVEETLDLLGLASLRDRPLATLSGGQQQRVAIGSVLTPHPRVLVLDEPTSALDPAAAEEVLAVLQRLVHDLGTTVLMAEHRLERVIQYADQVALLPAPGEAPVFGTPAEMMAVSPVYPPVVDLGRLAGWSPLPLTVRNARRQAGPLRDRLAAQAPAAADGETAPQGPPAPDDESRTCGAGGNSIPAEGRAFRRWRPRRSRPTPSTTHLTAEVQALSVRRARVQALRHIDLTVHPGETIALMGRNGAGKSTLLNALVGLVEPSTGTVRVGGAQPHRTVPQDLVRRVGLVPQEPRDLLYADTVAAECRAADTDAHTTPGTCRALVEDLLPGVTDDTHPRDLSEGQRLALALAVVLAARPPLLLLDEPTRGLDYAAKARLVDLLRELAAGGHAIVLATHDVELAAELAHRVILLAEGEVIADGPAADVITASPSFAPQVSKILAPQRWLTVTQVRRALT</sequence>
<evidence type="ECO:0000256" key="3">
    <source>
        <dbReference type="ARBA" id="ARBA00022448"/>
    </source>
</evidence>
<comment type="similarity">
    <text evidence="2">Belongs to the ABC transporter superfamily.</text>
</comment>
<dbReference type="PROSITE" id="PS00211">
    <property type="entry name" value="ABC_TRANSPORTER_1"/>
    <property type="match status" value="1"/>
</dbReference>
<feature type="domain" description="ABC transporter" evidence="12">
    <location>
        <begin position="2"/>
        <end position="243"/>
    </location>
</feature>
<dbReference type="PANTHER" id="PTHR43553">
    <property type="entry name" value="HEAVY METAL TRANSPORTER"/>
    <property type="match status" value="1"/>
</dbReference>
<evidence type="ECO:0000256" key="11">
    <source>
        <dbReference type="SAM" id="MobiDB-lite"/>
    </source>
</evidence>
<evidence type="ECO:0000256" key="2">
    <source>
        <dbReference type="ARBA" id="ARBA00005417"/>
    </source>
</evidence>
<evidence type="ECO:0000259" key="12">
    <source>
        <dbReference type="PROSITE" id="PS50893"/>
    </source>
</evidence>
<proteinExistence type="inferred from homology"/>
<dbReference type="SMART" id="SM00382">
    <property type="entry name" value="AAA"/>
    <property type="match status" value="2"/>
</dbReference>
<dbReference type="PROSITE" id="PS50893">
    <property type="entry name" value="ABC_TRANSPORTER_2"/>
    <property type="match status" value="2"/>
</dbReference>
<comment type="function">
    <text evidence="10">Probably part of an ABC transporter complex. Responsible for energy coupling to the transport system.</text>
</comment>
<evidence type="ECO:0000256" key="1">
    <source>
        <dbReference type="ARBA" id="ARBA00004202"/>
    </source>
</evidence>
<keyword evidence="6" id="KW-0547">Nucleotide-binding</keyword>
<dbReference type="CDD" id="cd03225">
    <property type="entry name" value="ABC_cobalt_CbiO_domain1"/>
    <property type="match status" value="1"/>
</dbReference>
<dbReference type="InterPro" id="IPR003439">
    <property type="entry name" value="ABC_transporter-like_ATP-bd"/>
</dbReference>
<feature type="region of interest" description="Disordered" evidence="11">
    <location>
        <begin position="271"/>
        <end position="327"/>
    </location>
</feature>
<accession>A0A124HZY9</accession>
<keyword evidence="5" id="KW-0677">Repeat</keyword>
<comment type="caution">
    <text evidence="13">The sequence shown here is derived from an EMBL/GenBank/DDBJ whole genome shotgun (WGS) entry which is preliminary data.</text>
</comment>
<dbReference type="STRING" id="58343.AQJ46_13270"/>
<keyword evidence="9" id="KW-0472">Membrane</keyword>
<keyword evidence="7 13" id="KW-0067">ATP-binding</keyword>
<dbReference type="GO" id="GO:0005524">
    <property type="term" value="F:ATP binding"/>
    <property type="evidence" value="ECO:0007669"/>
    <property type="project" value="UniProtKB-KW"/>
</dbReference>
<evidence type="ECO:0000256" key="5">
    <source>
        <dbReference type="ARBA" id="ARBA00022737"/>
    </source>
</evidence>
<evidence type="ECO:0000256" key="10">
    <source>
        <dbReference type="ARBA" id="ARBA00025157"/>
    </source>
</evidence>
<dbReference type="GO" id="GO:0016887">
    <property type="term" value="F:ATP hydrolysis activity"/>
    <property type="evidence" value="ECO:0007669"/>
    <property type="project" value="InterPro"/>
</dbReference>
<dbReference type="EMBL" id="LMWU01000013">
    <property type="protein sequence ID" value="KUN72419.1"/>
    <property type="molecule type" value="Genomic_DNA"/>
</dbReference>
<keyword evidence="8" id="KW-1278">Translocase</keyword>
<dbReference type="InterPro" id="IPR003593">
    <property type="entry name" value="AAA+_ATPase"/>
</dbReference>
<evidence type="ECO:0000256" key="7">
    <source>
        <dbReference type="ARBA" id="ARBA00022840"/>
    </source>
</evidence>
<keyword evidence="4" id="KW-1003">Cell membrane</keyword>
<dbReference type="Proteomes" id="UP000053669">
    <property type="component" value="Unassembled WGS sequence"/>
</dbReference>
<name>A0A124HZY9_9ACTN</name>
<reference evidence="13 14" key="1">
    <citation type="submission" date="2015-10" db="EMBL/GenBank/DDBJ databases">
        <title>Draft genome sequence of Streptomyces canus DSM 40017, type strain for the species Streptomyces canus.</title>
        <authorList>
            <person name="Ruckert C."/>
            <person name="Winkler A."/>
            <person name="Kalinowski J."/>
            <person name="Kampfer P."/>
            <person name="Glaeser S."/>
        </authorList>
    </citation>
    <scope>NUCLEOTIDE SEQUENCE [LARGE SCALE GENOMIC DNA]</scope>
    <source>
        <strain evidence="13 14">DSM 40017</strain>
    </source>
</reference>
<evidence type="ECO:0000313" key="13">
    <source>
        <dbReference type="EMBL" id="KUN72419.1"/>
    </source>
</evidence>
<evidence type="ECO:0000256" key="9">
    <source>
        <dbReference type="ARBA" id="ARBA00023136"/>
    </source>
</evidence>
<dbReference type="InterPro" id="IPR050095">
    <property type="entry name" value="ECF_ABC_transporter_ATP-bd"/>
</dbReference>
<dbReference type="InterPro" id="IPR017871">
    <property type="entry name" value="ABC_transporter-like_CS"/>
</dbReference>
<dbReference type="SUPFAM" id="SSF52540">
    <property type="entry name" value="P-loop containing nucleoside triphosphate hydrolases"/>
    <property type="match status" value="2"/>
</dbReference>
<dbReference type="InterPro" id="IPR015856">
    <property type="entry name" value="ABC_transpr_CbiO/EcfA_su"/>
</dbReference>